<feature type="domain" description="C2H2-type" evidence="9">
    <location>
        <begin position="106"/>
        <end position="133"/>
    </location>
</feature>
<evidence type="ECO:0000256" key="5">
    <source>
        <dbReference type="ARBA" id="ARBA00022833"/>
    </source>
</evidence>
<evidence type="ECO:0000313" key="10">
    <source>
        <dbReference type="Proteomes" id="UP000515158"/>
    </source>
</evidence>
<feature type="compositionally biased region" description="Polar residues" evidence="8">
    <location>
        <begin position="178"/>
        <end position="189"/>
    </location>
</feature>
<dbReference type="Gene3D" id="3.30.160.60">
    <property type="entry name" value="Classic Zinc Finger"/>
    <property type="match status" value="2"/>
</dbReference>
<dbReference type="OrthoDB" id="6675812at2759"/>
<dbReference type="GO" id="GO:0008270">
    <property type="term" value="F:zinc ion binding"/>
    <property type="evidence" value="ECO:0007669"/>
    <property type="project" value="UniProtKB-KW"/>
</dbReference>
<reference evidence="11" key="1">
    <citation type="submission" date="2025-08" db="UniProtKB">
        <authorList>
            <consortium name="RefSeq"/>
        </authorList>
    </citation>
    <scope>IDENTIFICATION</scope>
    <source>
        <tissue evidence="11">Total insect</tissue>
    </source>
</reference>
<dbReference type="InterPro" id="IPR013087">
    <property type="entry name" value="Znf_C2H2_type"/>
</dbReference>
<evidence type="ECO:0000256" key="7">
    <source>
        <dbReference type="PROSITE-ProRule" id="PRU00042"/>
    </source>
</evidence>
<proteinExistence type="predicted"/>
<keyword evidence="5" id="KW-0862">Zinc</keyword>
<dbReference type="RefSeq" id="XP_034250890.1">
    <property type="nucleotide sequence ID" value="XM_034394999.1"/>
</dbReference>
<evidence type="ECO:0000259" key="9">
    <source>
        <dbReference type="PROSITE" id="PS50157"/>
    </source>
</evidence>
<evidence type="ECO:0000256" key="8">
    <source>
        <dbReference type="SAM" id="MobiDB-lite"/>
    </source>
</evidence>
<evidence type="ECO:0000256" key="6">
    <source>
        <dbReference type="ARBA" id="ARBA00023242"/>
    </source>
</evidence>
<comment type="subcellular location">
    <subcellularLocation>
        <location evidence="1">Nucleus</location>
    </subcellularLocation>
</comment>
<feature type="domain" description="C2H2-type" evidence="9">
    <location>
        <begin position="47"/>
        <end position="74"/>
    </location>
</feature>
<dbReference type="PANTHER" id="PTHR24376:SF38">
    <property type="entry name" value="ZINC FINGER PROTEIN 445"/>
    <property type="match status" value="1"/>
</dbReference>
<evidence type="ECO:0000256" key="1">
    <source>
        <dbReference type="ARBA" id="ARBA00004123"/>
    </source>
</evidence>
<dbReference type="InParanoid" id="A0A6P9A0E0"/>
<dbReference type="GO" id="GO:0000978">
    <property type="term" value="F:RNA polymerase II cis-regulatory region sequence-specific DNA binding"/>
    <property type="evidence" value="ECO:0007669"/>
    <property type="project" value="TreeGrafter"/>
</dbReference>
<dbReference type="AlphaFoldDB" id="A0A6P9A0E0"/>
<protein>
    <submittedName>
        <fullName evidence="11">Zinc finger protein 2-like</fullName>
    </submittedName>
</protein>
<organism evidence="11">
    <name type="scientific">Thrips palmi</name>
    <name type="common">Melon thrips</name>
    <dbReference type="NCBI Taxonomy" id="161013"/>
    <lineage>
        <taxon>Eukaryota</taxon>
        <taxon>Metazoa</taxon>
        <taxon>Ecdysozoa</taxon>
        <taxon>Arthropoda</taxon>
        <taxon>Hexapoda</taxon>
        <taxon>Insecta</taxon>
        <taxon>Pterygota</taxon>
        <taxon>Neoptera</taxon>
        <taxon>Paraneoptera</taxon>
        <taxon>Thysanoptera</taxon>
        <taxon>Terebrantia</taxon>
        <taxon>Thripoidea</taxon>
        <taxon>Thripidae</taxon>
        <taxon>Thrips</taxon>
    </lineage>
</organism>
<dbReference type="SUPFAM" id="SSF57667">
    <property type="entry name" value="beta-beta-alpha zinc fingers"/>
    <property type="match status" value="2"/>
</dbReference>
<keyword evidence="3" id="KW-0677">Repeat</keyword>
<evidence type="ECO:0000256" key="3">
    <source>
        <dbReference type="ARBA" id="ARBA00022737"/>
    </source>
</evidence>
<evidence type="ECO:0000256" key="2">
    <source>
        <dbReference type="ARBA" id="ARBA00022723"/>
    </source>
</evidence>
<keyword evidence="10" id="KW-1185">Reference proteome</keyword>
<accession>A0A6P9A0E0</accession>
<keyword evidence="2" id="KW-0479">Metal-binding</keyword>
<keyword evidence="6" id="KW-0539">Nucleus</keyword>
<dbReference type="GO" id="GO:0001228">
    <property type="term" value="F:DNA-binding transcription activator activity, RNA polymerase II-specific"/>
    <property type="evidence" value="ECO:0007669"/>
    <property type="project" value="TreeGrafter"/>
</dbReference>
<keyword evidence="4 7" id="KW-0863">Zinc-finger</keyword>
<dbReference type="GO" id="GO:0005634">
    <property type="term" value="C:nucleus"/>
    <property type="evidence" value="ECO:0007669"/>
    <property type="project" value="UniProtKB-SubCell"/>
</dbReference>
<dbReference type="InterPro" id="IPR036236">
    <property type="entry name" value="Znf_C2H2_sf"/>
</dbReference>
<dbReference type="PROSITE" id="PS50157">
    <property type="entry name" value="ZINC_FINGER_C2H2_2"/>
    <property type="match status" value="2"/>
</dbReference>
<feature type="region of interest" description="Disordered" evidence="8">
    <location>
        <begin position="178"/>
        <end position="205"/>
    </location>
</feature>
<dbReference type="KEGG" id="tpal:117651190"/>
<name>A0A6P9A0E0_THRPL</name>
<gene>
    <name evidence="11" type="primary">LOC117651190</name>
</gene>
<evidence type="ECO:0000256" key="4">
    <source>
        <dbReference type="ARBA" id="ARBA00022771"/>
    </source>
</evidence>
<dbReference type="Proteomes" id="UP000515158">
    <property type="component" value="Unplaced"/>
</dbReference>
<dbReference type="SMART" id="SM00355">
    <property type="entry name" value="ZnF_C2H2"/>
    <property type="match status" value="3"/>
</dbReference>
<sequence>MTVKNVLSCFSDLALGFFPRWWLPNFQRPEISATRRPGIGDGSGEGHKCSGCGKTYLWRSTLTRHKQYECGGKEPMHQCPHCSYRARQRDCYDGGNQVNGTVGAAFQCPNCGRSYRWRDNLRRHQRVECGKEASFWCSLCPFRSKHKHSLLRHLHNRHFTTAAAAEAAVDLAIASVEPPSNNSSAQNLDGSAHSRVNNEEYQNSF</sequence>
<evidence type="ECO:0000313" key="11">
    <source>
        <dbReference type="RefSeq" id="XP_034250890.1"/>
    </source>
</evidence>
<dbReference type="PANTHER" id="PTHR24376">
    <property type="entry name" value="ZINC FINGER PROTEIN"/>
    <property type="match status" value="1"/>
</dbReference>
<dbReference type="GeneID" id="117651190"/>